<keyword evidence="1" id="KW-0732">Signal</keyword>
<dbReference type="GO" id="GO:0043709">
    <property type="term" value="P:cell adhesion involved in single-species biofilm formation"/>
    <property type="evidence" value="ECO:0007669"/>
    <property type="project" value="TreeGrafter"/>
</dbReference>
<dbReference type="Proteomes" id="UP000042054">
    <property type="component" value="Unassembled WGS sequence"/>
</dbReference>
<dbReference type="InterPro" id="IPR050263">
    <property type="entry name" value="Bact_Fimbrial_Adh_Pro"/>
</dbReference>
<accession>A0A0U1HT56</accession>
<evidence type="ECO:0000256" key="1">
    <source>
        <dbReference type="SAM" id="SignalP"/>
    </source>
</evidence>
<reference evidence="3 4" key="1">
    <citation type="submission" date="2015-03" db="EMBL/GenBank/DDBJ databases">
        <authorList>
            <person name="Murphy D."/>
        </authorList>
    </citation>
    <scope>NUCLEOTIDE SEQUENCE [LARGE SCALE GENOMIC DNA]</scope>
    <source>
        <strain evidence="3 4">68/02</strain>
    </source>
</reference>
<dbReference type="STRING" id="29485.CH64_3397"/>
<dbReference type="Pfam" id="PF00419">
    <property type="entry name" value="Fimbrial"/>
    <property type="match status" value="1"/>
</dbReference>
<feature type="signal peptide" evidence="1">
    <location>
        <begin position="1"/>
        <end position="37"/>
    </location>
</feature>
<dbReference type="InterPro" id="IPR000259">
    <property type="entry name" value="Adhesion_dom_fimbrial"/>
</dbReference>
<dbReference type="RefSeq" id="WP_390620181.1">
    <property type="nucleotide sequence ID" value="NZ_CABIHU010000059.1"/>
</dbReference>
<evidence type="ECO:0000259" key="2">
    <source>
        <dbReference type="Pfam" id="PF00419"/>
    </source>
</evidence>
<feature type="chain" id="PRO_5006709413" evidence="1">
    <location>
        <begin position="38"/>
        <end position="176"/>
    </location>
</feature>
<evidence type="ECO:0000313" key="3">
    <source>
        <dbReference type="EMBL" id="CQI90409.1"/>
    </source>
</evidence>
<evidence type="ECO:0000313" key="4">
    <source>
        <dbReference type="Proteomes" id="UP000042054"/>
    </source>
</evidence>
<protein>
    <submittedName>
        <fullName evidence="3">Minor pili exported protein</fullName>
    </submittedName>
</protein>
<dbReference type="GO" id="GO:0009289">
    <property type="term" value="C:pilus"/>
    <property type="evidence" value="ECO:0007669"/>
    <property type="project" value="InterPro"/>
</dbReference>
<organism evidence="3 4">
    <name type="scientific">Yersinia rohdei</name>
    <dbReference type="NCBI Taxonomy" id="29485"/>
    <lineage>
        <taxon>Bacteria</taxon>
        <taxon>Pseudomonadati</taxon>
        <taxon>Pseudomonadota</taxon>
        <taxon>Gammaproteobacteria</taxon>
        <taxon>Enterobacterales</taxon>
        <taxon>Yersiniaceae</taxon>
        <taxon>Yersinia</taxon>
    </lineage>
</organism>
<dbReference type="AlphaFoldDB" id="A0A0U1HT56"/>
<dbReference type="PANTHER" id="PTHR33420">
    <property type="entry name" value="FIMBRIAL SUBUNIT ELFA-RELATED"/>
    <property type="match status" value="1"/>
</dbReference>
<dbReference type="Gene3D" id="2.60.40.1090">
    <property type="entry name" value="Fimbrial-type adhesion domain"/>
    <property type="match status" value="1"/>
</dbReference>
<dbReference type="InterPro" id="IPR036937">
    <property type="entry name" value="Adhesion_dom_fimbrial_sf"/>
</dbReference>
<proteinExistence type="predicted"/>
<gene>
    <name evidence="3" type="primary">mrfG</name>
    <name evidence="3" type="ORF">ERS008555_02116</name>
</gene>
<dbReference type="EMBL" id="CTKE01000009">
    <property type="protein sequence ID" value="CQI90409.1"/>
    <property type="molecule type" value="Genomic_DNA"/>
</dbReference>
<sequence length="176" mass="18633">MKKASLVYMNKLFYINKLIVHFSVTVAVALSSTQVYADNMHFSGTLINPPPCVINGGSTIDVAFGENLGVNKIDGINYTQTVPYSVTCDSVSGGLELGLTIVSASVTAFDSSAIPTNIQNMGIRLLKDGIPFALNTRVAYDQNNPPVLKAVPVKAVGATLSEGAFEATATLLVDYQ</sequence>
<dbReference type="SUPFAM" id="SSF49401">
    <property type="entry name" value="Bacterial adhesins"/>
    <property type="match status" value="1"/>
</dbReference>
<name>A0A0U1HT56_YERRO</name>
<dbReference type="PANTHER" id="PTHR33420:SF33">
    <property type="entry name" value="MINOR FIMBRIAL SUBUNIT"/>
    <property type="match status" value="1"/>
</dbReference>
<feature type="domain" description="Fimbrial-type adhesion" evidence="2">
    <location>
        <begin position="40"/>
        <end position="176"/>
    </location>
</feature>
<dbReference type="InterPro" id="IPR008966">
    <property type="entry name" value="Adhesion_dom_sf"/>
</dbReference>